<reference evidence="3 4" key="1">
    <citation type="submission" date="2024-09" db="EMBL/GenBank/DDBJ databases">
        <authorList>
            <person name="Sun Q."/>
            <person name="Mori K."/>
        </authorList>
    </citation>
    <scope>NUCLEOTIDE SEQUENCE [LARGE SCALE GENOMIC DNA]</scope>
    <source>
        <strain evidence="3 4">CICC 11035S</strain>
    </source>
</reference>
<dbReference type="PANTHER" id="PTHR30203:SF24">
    <property type="entry name" value="BLR4935 PROTEIN"/>
    <property type="match status" value="1"/>
</dbReference>
<dbReference type="EMBL" id="JBHLTM010000066">
    <property type="protein sequence ID" value="MFC0686380.1"/>
    <property type="molecule type" value="Genomic_DNA"/>
</dbReference>
<dbReference type="SUPFAM" id="SSF56954">
    <property type="entry name" value="Outer membrane efflux proteins (OEP)"/>
    <property type="match status" value="1"/>
</dbReference>
<evidence type="ECO:0000256" key="2">
    <source>
        <dbReference type="SAM" id="SignalP"/>
    </source>
</evidence>
<dbReference type="RefSeq" id="WP_267224521.1">
    <property type="nucleotide sequence ID" value="NZ_JAPCWC010000037.1"/>
</dbReference>
<feature type="chain" id="PRO_5046948781" evidence="2">
    <location>
        <begin position="25"/>
        <end position="449"/>
    </location>
</feature>
<evidence type="ECO:0000256" key="1">
    <source>
        <dbReference type="ARBA" id="ARBA00007613"/>
    </source>
</evidence>
<keyword evidence="2" id="KW-0732">Signal</keyword>
<feature type="signal peptide" evidence="2">
    <location>
        <begin position="1"/>
        <end position="24"/>
    </location>
</feature>
<gene>
    <name evidence="3" type="ORF">ACFFF8_17485</name>
</gene>
<dbReference type="Pfam" id="PF02321">
    <property type="entry name" value="OEP"/>
    <property type="match status" value="1"/>
</dbReference>
<evidence type="ECO:0000313" key="3">
    <source>
        <dbReference type="EMBL" id="MFC0686380.1"/>
    </source>
</evidence>
<accession>A0ABV6SAT9</accession>
<keyword evidence="4" id="KW-1185">Reference proteome</keyword>
<comment type="similarity">
    <text evidence="1">Belongs to the outer membrane factor (OMF) (TC 1.B.17) family.</text>
</comment>
<sequence>MSALRKNLSTGACCAGLTLLSACAHYSALPLPQTAALAPSAAELPVPPQVDAPLSVEQVVALALADNPDLKALRARRGVAAGQVKQAALLPNPSLSAALLPLLSGAGTVTGWNFGMSQDIKALVTYKSRHRAVLDSEGQVAADVVWQEWQVTGKARQLAGDIVMGERLRPLVEEYVRLLADRNARMEKALAARTVTLTTIAPDRVALQSARTALDTLDQNQLSLRHQLNALLGLRPDADLPLSGQIDLPPFHPADIEAQLGDLPRRRPDLLALRLGYAAADESVRQAVLSQFPDLVFGGSVGSDNSRVVSGGPNVTVGLPIFDHGQGGIAIASATRAQLHAEYAARLAATTGEVAAMVSEGEQLASQIAVARRDLDPLRAAAERARTAFGESHLDERTYLDLVANRFAREQEIMTMEVALLDRQIAIQTLIGAGLPTVDLPAEPAGVTP</sequence>
<dbReference type="InterPro" id="IPR003423">
    <property type="entry name" value="OMP_efflux"/>
</dbReference>
<dbReference type="Gene3D" id="1.20.1600.10">
    <property type="entry name" value="Outer membrane efflux proteins (OEP)"/>
    <property type="match status" value="1"/>
</dbReference>
<name>A0ABV6SAT9_9SPHN</name>
<evidence type="ECO:0000313" key="4">
    <source>
        <dbReference type="Proteomes" id="UP001589858"/>
    </source>
</evidence>
<dbReference type="PROSITE" id="PS51257">
    <property type="entry name" value="PROKAR_LIPOPROTEIN"/>
    <property type="match status" value="1"/>
</dbReference>
<comment type="caution">
    <text evidence="3">The sequence shown here is derived from an EMBL/GenBank/DDBJ whole genome shotgun (WGS) entry which is preliminary data.</text>
</comment>
<organism evidence="3 4">
    <name type="scientific">Novosphingobium clariflavum</name>
    <dbReference type="NCBI Taxonomy" id="2029884"/>
    <lineage>
        <taxon>Bacteria</taxon>
        <taxon>Pseudomonadati</taxon>
        <taxon>Pseudomonadota</taxon>
        <taxon>Alphaproteobacteria</taxon>
        <taxon>Sphingomonadales</taxon>
        <taxon>Sphingomonadaceae</taxon>
        <taxon>Novosphingobium</taxon>
    </lineage>
</organism>
<protein>
    <submittedName>
        <fullName evidence="3">TolC family protein</fullName>
    </submittedName>
</protein>
<proteinExistence type="inferred from homology"/>
<dbReference type="InterPro" id="IPR010131">
    <property type="entry name" value="MdtP/NodT-like"/>
</dbReference>
<dbReference type="PANTHER" id="PTHR30203">
    <property type="entry name" value="OUTER MEMBRANE CATION EFFLUX PROTEIN"/>
    <property type="match status" value="1"/>
</dbReference>
<dbReference type="Proteomes" id="UP001589858">
    <property type="component" value="Unassembled WGS sequence"/>
</dbReference>